<sequence>NWDNDYTVNTDTFNAHDYNSDNFLISRTPLTGDYMYVEGELYLHHKIDLTTAELITSGLPANVEFALVLPNTTSRIDSLSVKNIDSICHPWNWVESWQGFGLTEDDYSLYNPDLAETYNPSGTALVEGVHYDLVINDEGRDQLNFYFTSQEIIDDLLSNIIQIDFHIDYEFTESDYAIEEDANTYNSEIHWRLPDDSYLYWDQFGYHPDLTSMATFNASFFRLSDYAPMDDYESSTIETFQFYPNEYNFTTFEFTGFTADTFEVSLNLTYGGEFDDIIE</sequence>
<gene>
    <name evidence="1" type="ORF">S03H2_36873</name>
</gene>
<proteinExistence type="predicted"/>
<organism evidence="1">
    <name type="scientific">marine sediment metagenome</name>
    <dbReference type="NCBI Taxonomy" id="412755"/>
    <lineage>
        <taxon>unclassified sequences</taxon>
        <taxon>metagenomes</taxon>
        <taxon>ecological metagenomes</taxon>
    </lineage>
</organism>
<name>X1GN36_9ZZZZ</name>
<feature type="non-terminal residue" evidence="1">
    <location>
        <position position="279"/>
    </location>
</feature>
<dbReference type="AlphaFoldDB" id="X1GN36"/>
<evidence type="ECO:0000313" key="1">
    <source>
        <dbReference type="EMBL" id="GAH59316.1"/>
    </source>
</evidence>
<comment type="caution">
    <text evidence="1">The sequence shown here is derived from an EMBL/GenBank/DDBJ whole genome shotgun (WGS) entry which is preliminary data.</text>
</comment>
<protein>
    <submittedName>
        <fullName evidence="1">Uncharacterized protein</fullName>
    </submittedName>
</protein>
<reference evidence="1" key="1">
    <citation type="journal article" date="2014" name="Front. Microbiol.">
        <title>High frequency of phylogenetically diverse reductive dehalogenase-homologous genes in deep subseafloor sedimentary metagenomes.</title>
        <authorList>
            <person name="Kawai M."/>
            <person name="Futagami T."/>
            <person name="Toyoda A."/>
            <person name="Takaki Y."/>
            <person name="Nishi S."/>
            <person name="Hori S."/>
            <person name="Arai W."/>
            <person name="Tsubouchi T."/>
            <person name="Morono Y."/>
            <person name="Uchiyama I."/>
            <person name="Ito T."/>
            <person name="Fujiyama A."/>
            <person name="Inagaki F."/>
            <person name="Takami H."/>
        </authorList>
    </citation>
    <scope>NUCLEOTIDE SEQUENCE</scope>
    <source>
        <strain evidence="1">Expedition CK06-06</strain>
    </source>
</reference>
<accession>X1GN36</accession>
<feature type="non-terminal residue" evidence="1">
    <location>
        <position position="1"/>
    </location>
</feature>
<dbReference type="EMBL" id="BARU01022658">
    <property type="protein sequence ID" value="GAH59316.1"/>
    <property type="molecule type" value="Genomic_DNA"/>
</dbReference>